<keyword evidence="1" id="KW-1133">Transmembrane helix</keyword>
<keyword evidence="1" id="KW-0812">Transmembrane</keyword>
<keyword evidence="1" id="KW-0472">Membrane</keyword>
<protein>
    <recommendedName>
        <fullName evidence="4">Gustatory receptor</fullName>
    </recommendedName>
</protein>
<feature type="transmembrane region" description="Helical" evidence="1">
    <location>
        <begin position="21"/>
        <end position="45"/>
    </location>
</feature>
<evidence type="ECO:0008006" key="4">
    <source>
        <dbReference type="Google" id="ProtNLM"/>
    </source>
</evidence>
<accession>A0AAV4W063</accession>
<reference evidence="2 3" key="1">
    <citation type="submission" date="2021-06" db="EMBL/GenBank/DDBJ databases">
        <title>Caerostris darwini draft genome.</title>
        <authorList>
            <person name="Kono N."/>
            <person name="Arakawa K."/>
        </authorList>
    </citation>
    <scope>NUCLEOTIDE SEQUENCE [LARGE SCALE GENOMIC DNA]</scope>
</reference>
<gene>
    <name evidence="2" type="primary">AVEN_238246_1</name>
    <name evidence="2" type="ORF">CDAR_184151</name>
</gene>
<dbReference type="Proteomes" id="UP001054837">
    <property type="component" value="Unassembled WGS sequence"/>
</dbReference>
<comment type="caution">
    <text evidence="2">The sequence shown here is derived from an EMBL/GenBank/DDBJ whole genome shotgun (WGS) entry which is preliminary data.</text>
</comment>
<sequence>MTRRKRKQITILLHKIRELQFTFSQIMLNALILVHFCAHILYSILLSIKSEITKDFFYGIDVGDAWLKLIVVGTKGFLHYMIYPSITNVVTFLFSTLCLRCSYRINHLTKKIAACPPESFGLSKQLDVLRSKTKINEVLYRIEDVFSFPTFFIILANALLSSSVIGWFLLQNWASSHVSLKIKSTFQLISAFLSTTAIFWVAGGLAIEDRKFKEMFHRKIHLRMLYCGTTKEKDLGRNLSEEPSFALTGCNILPYRRSMILAVFGTLFTYTVLIMNS</sequence>
<dbReference type="EMBL" id="BPLQ01013823">
    <property type="protein sequence ID" value="GIY75063.1"/>
    <property type="molecule type" value="Genomic_DNA"/>
</dbReference>
<evidence type="ECO:0000313" key="2">
    <source>
        <dbReference type="EMBL" id="GIY75063.1"/>
    </source>
</evidence>
<keyword evidence="3" id="KW-1185">Reference proteome</keyword>
<proteinExistence type="predicted"/>
<name>A0AAV4W063_9ARAC</name>
<dbReference type="AlphaFoldDB" id="A0AAV4W063"/>
<feature type="transmembrane region" description="Helical" evidence="1">
    <location>
        <begin position="188"/>
        <end position="207"/>
    </location>
</feature>
<feature type="transmembrane region" description="Helical" evidence="1">
    <location>
        <begin position="258"/>
        <end position="275"/>
    </location>
</feature>
<organism evidence="2 3">
    <name type="scientific">Caerostris darwini</name>
    <dbReference type="NCBI Taxonomy" id="1538125"/>
    <lineage>
        <taxon>Eukaryota</taxon>
        <taxon>Metazoa</taxon>
        <taxon>Ecdysozoa</taxon>
        <taxon>Arthropoda</taxon>
        <taxon>Chelicerata</taxon>
        <taxon>Arachnida</taxon>
        <taxon>Araneae</taxon>
        <taxon>Araneomorphae</taxon>
        <taxon>Entelegynae</taxon>
        <taxon>Araneoidea</taxon>
        <taxon>Araneidae</taxon>
        <taxon>Caerostris</taxon>
    </lineage>
</organism>
<feature type="transmembrane region" description="Helical" evidence="1">
    <location>
        <begin position="145"/>
        <end position="168"/>
    </location>
</feature>
<evidence type="ECO:0000313" key="3">
    <source>
        <dbReference type="Proteomes" id="UP001054837"/>
    </source>
</evidence>
<feature type="transmembrane region" description="Helical" evidence="1">
    <location>
        <begin position="77"/>
        <end position="99"/>
    </location>
</feature>
<evidence type="ECO:0000256" key="1">
    <source>
        <dbReference type="SAM" id="Phobius"/>
    </source>
</evidence>